<feature type="transmembrane region" description="Helical" evidence="6">
    <location>
        <begin position="12"/>
        <end position="35"/>
    </location>
</feature>
<comment type="subcellular location">
    <subcellularLocation>
        <location evidence="1">Membrane</location>
        <topology evidence="1">Multi-pass membrane protein</topology>
    </subcellularLocation>
</comment>
<dbReference type="EMBL" id="JAGSPM010000012">
    <property type="protein sequence ID" value="MBR7748143.1"/>
    <property type="molecule type" value="Genomic_DNA"/>
</dbReference>
<comment type="similarity">
    <text evidence="2">Belongs to the GtrA family.</text>
</comment>
<sequence length="137" mass="15269">MKKLIHSPAFQQFLRFALVGLSGTGVQYLSIQIAVVTEFAVLDKAPAVTGSAIGYLLGSLVNYILNYFFTFDSGKSHVEAASKYFGVLAVGWGINFGLMSLLVEHLHIWHWYAQIFTTGFVLCWNFAGSKLWAFKDH</sequence>
<gene>
    <name evidence="8" type="ORF">KDM92_16285</name>
</gene>
<keyword evidence="9" id="KW-1185">Reference proteome</keyword>
<dbReference type="AlphaFoldDB" id="A0A941DIA8"/>
<organism evidence="8 9">
    <name type="scientific">Undibacterium baiyunense</name>
    <dbReference type="NCBI Taxonomy" id="2828731"/>
    <lineage>
        <taxon>Bacteria</taxon>
        <taxon>Pseudomonadati</taxon>
        <taxon>Pseudomonadota</taxon>
        <taxon>Betaproteobacteria</taxon>
        <taxon>Burkholderiales</taxon>
        <taxon>Oxalobacteraceae</taxon>
        <taxon>Undibacterium</taxon>
    </lineage>
</organism>
<evidence type="ECO:0000256" key="3">
    <source>
        <dbReference type="ARBA" id="ARBA00022692"/>
    </source>
</evidence>
<feature type="transmembrane region" description="Helical" evidence="6">
    <location>
        <begin position="47"/>
        <end position="69"/>
    </location>
</feature>
<dbReference type="Pfam" id="PF04138">
    <property type="entry name" value="GtrA_DPMS_TM"/>
    <property type="match status" value="1"/>
</dbReference>
<dbReference type="InterPro" id="IPR051401">
    <property type="entry name" value="GtrA_CellWall_Glycosyl"/>
</dbReference>
<evidence type="ECO:0000259" key="7">
    <source>
        <dbReference type="Pfam" id="PF04138"/>
    </source>
</evidence>
<evidence type="ECO:0000313" key="9">
    <source>
        <dbReference type="Proteomes" id="UP000680158"/>
    </source>
</evidence>
<dbReference type="Proteomes" id="UP000680158">
    <property type="component" value="Unassembled WGS sequence"/>
</dbReference>
<evidence type="ECO:0000256" key="4">
    <source>
        <dbReference type="ARBA" id="ARBA00022989"/>
    </source>
</evidence>
<comment type="caution">
    <text evidence="8">The sequence shown here is derived from an EMBL/GenBank/DDBJ whole genome shotgun (WGS) entry which is preliminary data.</text>
</comment>
<dbReference type="GO" id="GO:0000271">
    <property type="term" value="P:polysaccharide biosynthetic process"/>
    <property type="evidence" value="ECO:0007669"/>
    <property type="project" value="InterPro"/>
</dbReference>
<evidence type="ECO:0000256" key="6">
    <source>
        <dbReference type="SAM" id="Phobius"/>
    </source>
</evidence>
<dbReference type="PANTHER" id="PTHR38459">
    <property type="entry name" value="PROPHAGE BACTOPRENOL-LINKED GLUCOSE TRANSLOCASE HOMOLOG"/>
    <property type="match status" value="1"/>
</dbReference>
<dbReference type="InterPro" id="IPR007267">
    <property type="entry name" value="GtrA_DPMS_TM"/>
</dbReference>
<name>A0A941DIA8_9BURK</name>
<feature type="domain" description="GtrA/DPMS transmembrane" evidence="7">
    <location>
        <begin position="15"/>
        <end position="134"/>
    </location>
</feature>
<keyword evidence="3 6" id="KW-0812">Transmembrane</keyword>
<feature type="transmembrane region" description="Helical" evidence="6">
    <location>
        <begin position="109"/>
        <end position="127"/>
    </location>
</feature>
<feature type="transmembrane region" description="Helical" evidence="6">
    <location>
        <begin position="81"/>
        <end position="103"/>
    </location>
</feature>
<evidence type="ECO:0000256" key="5">
    <source>
        <dbReference type="ARBA" id="ARBA00023136"/>
    </source>
</evidence>
<evidence type="ECO:0000256" key="1">
    <source>
        <dbReference type="ARBA" id="ARBA00004141"/>
    </source>
</evidence>
<proteinExistence type="inferred from homology"/>
<dbReference type="RefSeq" id="WP_212685485.1">
    <property type="nucleotide sequence ID" value="NZ_JAGSPM010000012.1"/>
</dbReference>
<dbReference type="PANTHER" id="PTHR38459:SF1">
    <property type="entry name" value="PROPHAGE BACTOPRENOL-LINKED GLUCOSE TRANSLOCASE HOMOLOG"/>
    <property type="match status" value="1"/>
</dbReference>
<reference evidence="8 9" key="1">
    <citation type="submission" date="2021-04" db="EMBL/GenBank/DDBJ databases">
        <title>novel species isolated from subtropical streams in China.</title>
        <authorList>
            <person name="Lu H."/>
        </authorList>
    </citation>
    <scope>NUCLEOTIDE SEQUENCE [LARGE SCALE GENOMIC DNA]</scope>
    <source>
        <strain evidence="8 9">BYS107W</strain>
    </source>
</reference>
<dbReference type="GO" id="GO:0005886">
    <property type="term" value="C:plasma membrane"/>
    <property type="evidence" value="ECO:0007669"/>
    <property type="project" value="TreeGrafter"/>
</dbReference>
<evidence type="ECO:0000313" key="8">
    <source>
        <dbReference type="EMBL" id="MBR7748143.1"/>
    </source>
</evidence>
<evidence type="ECO:0000256" key="2">
    <source>
        <dbReference type="ARBA" id="ARBA00009399"/>
    </source>
</evidence>
<keyword evidence="5 6" id="KW-0472">Membrane</keyword>
<keyword evidence="4 6" id="KW-1133">Transmembrane helix</keyword>
<accession>A0A941DIA8</accession>
<protein>
    <submittedName>
        <fullName evidence="8">GtrA family protein</fullName>
    </submittedName>
</protein>